<protein>
    <submittedName>
        <fullName evidence="1">Uncharacterized protein</fullName>
    </submittedName>
</protein>
<accession>A0A0F9FTC0</accession>
<gene>
    <name evidence="1" type="ORF">LCGC14_2266280</name>
</gene>
<dbReference type="AlphaFoldDB" id="A0A0F9FTC0"/>
<evidence type="ECO:0000313" key="1">
    <source>
        <dbReference type="EMBL" id="KKL54352.1"/>
    </source>
</evidence>
<dbReference type="EMBL" id="LAZR01031230">
    <property type="protein sequence ID" value="KKL54352.1"/>
    <property type="molecule type" value="Genomic_DNA"/>
</dbReference>
<name>A0A0F9FTC0_9ZZZZ</name>
<reference evidence="1" key="1">
    <citation type="journal article" date="2015" name="Nature">
        <title>Complex archaea that bridge the gap between prokaryotes and eukaryotes.</title>
        <authorList>
            <person name="Spang A."/>
            <person name="Saw J.H."/>
            <person name="Jorgensen S.L."/>
            <person name="Zaremba-Niedzwiedzka K."/>
            <person name="Martijn J."/>
            <person name="Lind A.E."/>
            <person name="van Eijk R."/>
            <person name="Schleper C."/>
            <person name="Guy L."/>
            <person name="Ettema T.J."/>
        </authorList>
    </citation>
    <scope>NUCLEOTIDE SEQUENCE</scope>
</reference>
<proteinExistence type="predicted"/>
<sequence>MAKGKTLWVTEAEYSLINESKELFRAFTGVKMSWGAYLTALSLGALAAKSLEGLLIRCPDCGGQVEMVLTKPRVRRTRSRRS</sequence>
<comment type="caution">
    <text evidence="1">The sequence shown here is derived from an EMBL/GenBank/DDBJ whole genome shotgun (WGS) entry which is preliminary data.</text>
</comment>
<organism evidence="1">
    <name type="scientific">marine sediment metagenome</name>
    <dbReference type="NCBI Taxonomy" id="412755"/>
    <lineage>
        <taxon>unclassified sequences</taxon>
        <taxon>metagenomes</taxon>
        <taxon>ecological metagenomes</taxon>
    </lineage>
</organism>